<dbReference type="Proteomes" id="UP000238916">
    <property type="component" value="Unassembled WGS sequence"/>
</dbReference>
<sequence length="138" mass="16583">MGITPYHFSNDGILWNGRSECNLNFTTKTMQNNLPWHLFLKSNYQEQRLEFLICDSPNQQKMVLWYDVTSMKDLLNINMPMKDFILAPSRSDVGWDNDMIYRSTFTFECIDNFYYYHVWYSARSERGQWHLGYTKGFV</sequence>
<organism evidence="1 2">
    <name type="scientific">Candidatus Desulfosporosinus infrequens</name>
    <dbReference type="NCBI Taxonomy" id="2043169"/>
    <lineage>
        <taxon>Bacteria</taxon>
        <taxon>Bacillati</taxon>
        <taxon>Bacillota</taxon>
        <taxon>Clostridia</taxon>
        <taxon>Eubacteriales</taxon>
        <taxon>Desulfitobacteriaceae</taxon>
        <taxon>Desulfosporosinus</taxon>
    </lineage>
</organism>
<dbReference type="OrthoDB" id="4410706at2"/>
<protein>
    <submittedName>
        <fullName evidence="1">Uncharacterized protein</fullName>
    </submittedName>
</protein>
<reference evidence="2" key="1">
    <citation type="submission" date="2018-02" db="EMBL/GenBank/DDBJ databases">
        <authorList>
            <person name="Hausmann B."/>
        </authorList>
    </citation>
    <scope>NUCLEOTIDE SEQUENCE [LARGE SCALE GENOMIC DNA]</scope>
    <source>
        <strain evidence="2">Peat soil MAG SbF1</strain>
    </source>
</reference>
<name>A0A2U3LI60_9FIRM</name>
<gene>
    <name evidence="1" type="ORF">SBF1_5130011</name>
</gene>
<evidence type="ECO:0000313" key="1">
    <source>
        <dbReference type="EMBL" id="SPF51544.1"/>
    </source>
</evidence>
<accession>A0A2U3LI60</accession>
<evidence type="ECO:0000313" key="2">
    <source>
        <dbReference type="Proteomes" id="UP000238916"/>
    </source>
</evidence>
<dbReference type="EMBL" id="OMOF01000461">
    <property type="protein sequence ID" value="SPF51544.1"/>
    <property type="molecule type" value="Genomic_DNA"/>
</dbReference>
<dbReference type="AlphaFoldDB" id="A0A2U3LI60"/>
<proteinExistence type="predicted"/>